<sequence>MEIRTATSDDFERMIAELADQPAAQYHVRDRWAVQQRDEGLLLVALERDEFVGRTMVLRSSKYDEVRAAHDPVEINALHAFVRGKGIGTALIRAAEAVAVDWGRAAIGMGVEPDNVQARRLYERLGYVLWSGPRVIDRWTEQAADGTVVRSHADECDYLFKRL</sequence>
<evidence type="ECO:0000313" key="2">
    <source>
        <dbReference type="EMBL" id="TQI99884.1"/>
    </source>
</evidence>
<keyword evidence="2" id="KW-0689">Ribosomal protein</keyword>
<dbReference type="CDD" id="cd04301">
    <property type="entry name" value="NAT_SF"/>
    <property type="match status" value="1"/>
</dbReference>
<dbReference type="InterPro" id="IPR016181">
    <property type="entry name" value="Acyl_CoA_acyltransferase"/>
</dbReference>
<dbReference type="GO" id="GO:0005840">
    <property type="term" value="C:ribosome"/>
    <property type="evidence" value="ECO:0007669"/>
    <property type="project" value="UniProtKB-KW"/>
</dbReference>
<proteinExistence type="predicted"/>
<gene>
    <name evidence="2" type="ORF">FB475_6872</name>
</gene>
<evidence type="ECO:0000313" key="3">
    <source>
        <dbReference type="Proteomes" id="UP000316298"/>
    </source>
</evidence>
<dbReference type="RefSeq" id="WP_202878677.1">
    <property type="nucleotide sequence ID" value="NZ_BAAAKA010000027.1"/>
</dbReference>
<dbReference type="EMBL" id="VFMM01000004">
    <property type="protein sequence ID" value="TQI99884.1"/>
    <property type="molecule type" value="Genomic_DNA"/>
</dbReference>
<dbReference type="Pfam" id="PF00583">
    <property type="entry name" value="Acetyltransf_1"/>
    <property type="match status" value="1"/>
</dbReference>
<dbReference type="SUPFAM" id="SSF55729">
    <property type="entry name" value="Acyl-CoA N-acyltransferases (Nat)"/>
    <property type="match status" value="1"/>
</dbReference>
<comment type="caution">
    <text evidence="2">The sequence shown here is derived from an EMBL/GenBank/DDBJ whole genome shotgun (WGS) entry which is preliminary data.</text>
</comment>
<accession>A0A542DA24</accession>
<protein>
    <submittedName>
        <fullName evidence="2">Ribosomal protein S18 acetylase RimI-like enzyme</fullName>
    </submittedName>
</protein>
<dbReference type="GO" id="GO:0016747">
    <property type="term" value="F:acyltransferase activity, transferring groups other than amino-acyl groups"/>
    <property type="evidence" value="ECO:0007669"/>
    <property type="project" value="InterPro"/>
</dbReference>
<dbReference type="PANTHER" id="PTHR43617">
    <property type="entry name" value="L-AMINO ACID N-ACETYLTRANSFERASE"/>
    <property type="match status" value="1"/>
</dbReference>
<organism evidence="2 3">
    <name type="scientific">Kribbella jejuensis</name>
    <dbReference type="NCBI Taxonomy" id="236068"/>
    <lineage>
        <taxon>Bacteria</taxon>
        <taxon>Bacillati</taxon>
        <taxon>Actinomycetota</taxon>
        <taxon>Actinomycetes</taxon>
        <taxon>Propionibacteriales</taxon>
        <taxon>Kribbellaceae</taxon>
        <taxon>Kribbella</taxon>
    </lineage>
</organism>
<feature type="domain" description="N-acetyltransferase" evidence="1">
    <location>
        <begin position="1"/>
        <end position="145"/>
    </location>
</feature>
<reference evidence="2 3" key="1">
    <citation type="submission" date="2019-06" db="EMBL/GenBank/DDBJ databases">
        <title>Sequencing the genomes of 1000 actinobacteria strains.</title>
        <authorList>
            <person name="Klenk H.-P."/>
        </authorList>
    </citation>
    <scope>NUCLEOTIDE SEQUENCE [LARGE SCALE GENOMIC DNA]</scope>
    <source>
        <strain evidence="2 3">DSM 17305</strain>
    </source>
</reference>
<dbReference type="Gene3D" id="3.40.630.30">
    <property type="match status" value="1"/>
</dbReference>
<dbReference type="AlphaFoldDB" id="A0A542DA24"/>
<evidence type="ECO:0000259" key="1">
    <source>
        <dbReference type="PROSITE" id="PS51186"/>
    </source>
</evidence>
<dbReference type="InterPro" id="IPR000182">
    <property type="entry name" value="GNAT_dom"/>
</dbReference>
<dbReference type="Proteomes" id="UP000316298">
    <property type="component" value="Unassembled WGS sequence"/>
</dbReference>
<name>A0A542DA24_9ACTN</name>
<keyword evidence="2" id="KW-0687">Ribonucleoprotein</keyword>
<keyword evidence="3" id="KW-1185">Reference proteome</keyword>
<dbReference type="PROSITE" id="PS51186">
    <property type="entry name" value="GNAT"/>
    <property type="match status" value="1"/>
</dbReference>
<dbReference type="InterPro" id="IPR050276">
    <property type="entry name" value="MshD_Acetyltransferase"/>
</dbReference>